<keyword evidence="2" id="KW-1185">Reference proteome</keyword>
<evidence type="ECO:0000313" key="1">
    <source>
        <dbReference type="EMBL" id="OJA08658.1"/>
    </source>
</evidence>
<feature type="non-terminal residue" evidence="1">
    <location>
        <position position="10"/>
    </location>
</feature>
<dbReference type="EMBL" id="LVVM01006238">
    <property type="protein sequence ID" value="OJA08658.1"/>
    <property type="molecule type" value="Genomic_DNA"/>
</dbReference>
<accession>A0A1J8QGX3</accession>
<reference evidence="1 2" key="1">
    <citation type="submission" date="2016-03" db="EMBL/GenBank/DDBJ databases">
        <title>Comparative genomics of the ectomycorrhizal sister species Rhizopogon vinicolor and Rhizopogon vesiculosus (Basidiomycota: Boletales) reveals a divergence of the mating type B locus.</title>
        <authorList>
            <person name="Mujic A.B."/>
            <person name="Kuo A."/>
            <person name="Tritt A."/>
            <person name="Lipzen A."/>
            <person name="Chen C."/>
            <person name="Johnson J."/>
            <person name="Sharma A."/>
            <person name="Barry K."/>
            <person name="Grigoriev I.V."/>
            <person name="Spatafora J.W."/>
        </authorList>
    </citation>
    <scope>NUCLEOTIDE SEQUENCE [LARGE SCALE GENOMIC DNA]</scope>
    <source>
        <strain evidence="1 2">AM-OR11-056</strain>
    </source>
</reference>
<sequence length="10" mass="1207">CFETQQLLLL</sequence>
<organism evidence="1 2">
    <name type="scientific">Rhizopogon vesiculosus</name>
    <dbReference type="NCBI Taxonomy" id="180088"/>
    <lineage>
        <taxon>Eukaryota</taxon>
        <taxon>Fungi</taxon>
        <taxon>Dikarya</taxon>
        <taxon>Basidiomycota</taxon>
        <taxon>Agaricomycotina</taxon>
        <taxon>Agaricomycetes</taxon>
        <taxon>Agaricomycetidae</taxon>
        <taxon>Boletales</taxon>
        <taxon>Suillineae</taxon>
        <taxon>Rhizopogonaceae</taxon>
        <taxon>Rhizopogon</taxon>
    </lineage>
</organism>
<evidence type="ECO:0000313" key="2">
    <source>
        <dbReference type="Proteomes" id="UP000183567"/>
    </source>
</evidence>
<feature type="non-terminal residue" evidence="1">
    <location>
        <position position="1"/>
    </location>
</feature>
<dbReference type="Proteomes" id="UP000183567">
    <property type="component" value="Unassembled WGS sequence"/>
</dbReference>
<protein>
    <submittedName>
        <fullName evidence="1">Uncharacterized protein</fullName>
    </submittedName>
</protein>
<name>A0A1J8QGX3_9AGAM</name>
<comment type="caution">
    <text evidence="1">The sequence shown here is derived from an EMBL/GenBank/DDBJ whole genome shotgun (WGS) entry which is preliminary data.</text>
</comment>
<proteinExistence type="predicted"/>
<gene>
    <name evidence="1" type="ORF">AZE42_13941</name>
</gene>